<organism evidence="3 4">
    <name type="scientific">Alcaligenes phage vB_Af_QDWS595</name>
    <dbReference type="NCBI Taxonomy" id="2877946"/>
    <lineage>
        <taxon>Viruses</taxon>
        <taxon>Duplodnaviria</taxon>
        <taxon>Heunggongvirae</taxon>
        <taxon>Uroviricota</taxon>
        <taxon>Caudoviricetes</taxon>
        <taxon>Schitoviridae</taxon>
        <taxon>Petruschkyvirus</taxon>
        <taxon>Petruschkyvirus QDWS595</taxon>
    </lineage>
</organism>
<accession>A0AAE8Y249</accession>
<evidence type="ECO:0000313" key="3">
    <source>
        <dbReference type="EMBL" id="UCR75499.1"/>
    </source>
</evidence>
<gene>
    <name evidence="3" type="ORF">vBAfaPQDWS595_15</name>
</gene>
<dbReference type="InterPro" id="IPR056909">
    <property type="entry name" value="SU10_portal"/>
</dbReference>
<evidence type="ECO:0000313" key="4">
    <source>
        <dbReference type="Proteomes" id="UP000827952"/>
    </source>
</evidence>
<evidence type="ECO:0000256" key="1">
    <source>
        <dbReference type="SAM" id="Coils"/>
    </source>
</evidence>
<dbReference type="EMBL" id="OK149171">
    <property type="protein sequence ID" value="UCR75499.1"/>
    <property type="molecule type" value="Genomic_DNA"/>
</dbReference>
<sequence length="752" mass="84660">MNNYEQSPLAAPNPKMTNWAKEPTLLSLKDELRLAEGAHSVIKNKIDDWNDLMNVRGKYKPKKINGRSQVQPKLVRRQAEWRYSALSEPFLSSDRMFSVNPVTFEDKEAADQNELVINWQFRTKLNRTQFIDDLIRSTVDDGTCVVQTGWERKTYKVKEQAPVWSYYAISNDESMQAFQEALEMRNENIRGFNESAPEEIKAALDYYDETGLPVTAVLERYEEVEVEKVSINQPTATIHDPRNVIIDPSCQGKLEKARFVIVSFETSQIDLKNDRRYKNLDQVDWENASPINEPGHYTQTPSDFQLADAMMKRVVAYEYWGYYDIHGTGQLVPIVATWIGNVLIRMQESPFSDGKLPFVVITYMPVKRQLYGEPDAELLGDNQAILGAVTRGMVDLLARSANAQKGIAKGVLDPLNRSRYDSGQDYEFNPTSHPDGAIYQHKFSDIPVSAMEMIGLQNQEAEALTGVKSFSGGMSGEAYGDVAAGIRGMLDAASKREMAILRRIAKGLGDIGTKFISMNADFLSESEVIRVTNQEFIEVKREDLKGNFDLIVDISTAEVDNNKAQDLGFMLQTIGPNMDVRITMQILAEIADLKRMPDLAEKLRRWLPEPSPEEQELMQLEIEQKKAEIEKIRSEIEFNKARAAKELADADKANLDFVEQETGTKHARDMEKQKAQSEGNQNLQVTKALTTPMKEGDTSPNISAAIGYNELSKLADSIPAREAAAQANPQYNLGSSQFDPTLDPALNQGFNF</sequence>
<evidence type="ECO:0000256" key="2">
    <source>
        <dbReference type="SAM" id="MobiDB-lite"/>
    </source>
</evidence>
<name>A0AAE8Y249_9CAUD</name>
<reference evidence="3" key="1">
    <citation type="submission" date="2021-09" db="EMBL/GenBank/DDBJ databases">
        <title>Complete genome analysis of a novel Alcaligenes phage vB_Af_QDWS595.</title>
        <authorList>
            <person name="Jing Y."/>
            <person name="Wang J."/>
        </authorList>
    </citation>
    <scope>NUCLEOTIDE SEQUENCE</scope>
</reference>
<dbReference type="Pfam" id="PF23899">
    <property type="entry name" value="SU10_portal"/>
    <property type="match status" value="1"/>
</dbReference>
<feature type="coiled-coil region" evidence="1">
    <location>
        <begin position="615"/>
        <end position="661"/>
    </location>
</feature>
<keyword evidence="1" id="KW-0175">Coiled coil</keyword>
<keyword evidence="4" id="KW-1185">Reference proteome</keyword>
<feature type="region of interest" description="Disordered" evidence="2">
    <location>
        <begin position="731"/>
        <end position="752"/>
    </location>
</feature>
<protein>
    <submittedName>
        <fullName evidence="3">Portal protein</fullName>
    </submittedName>
</protein>
<proteinExistence type="predicted"/>
<dbReference type="Proteomes" id="UP000827952">
    <property type="component" value="Segment"/>
</dbReference>